<feature type="domain" description="YaiO beta-barrel" evidence="5">
    <location>
        <begin position="692"/>
        <end position="861"/>
    </location>
</feature>
<proteinExistence type="predicted"/>
<dbReference type="InterPro" id="IPR019734">
    <property type="entry name" value="TPR_rpt"/>
</dbReference>
<dbReference type="PANTHER" id="PTHR44943">
    <property type="entry name" value="CELLULOSE SYNTHASE OPERON PROTEIN C"/>
    <property type="match status" value="1"/>
</dbReference>
<keyword evidence="1" id="KW-0677">Repeat</keyword>
<sequence>MIRFRFLLFLFSLFASSLFAQGGGPATTPDPEFKSVVDDFSKGRWESARSKLERLSTQRRDNSDLEFLWGKYYHQKQEYSKARYHLQKSLKRAPNDLEAKQLLVNVETASQRYSSAVCYVNELLEVNPYWKSLWLKKIEIYEAQGNLIQAERLLKRLFQIYPEDVEIRQKYVDRAKEKSLVLSKTQDHTGAIKLKEELLSADPRDVGTVNGLFNDYLRSGQLDKAVALMDQAMYMFPAQEVFLLRKVSILSTQQRFSEVLYILEQRLKTRPSPEIRRQYNYYMQEAARYSLQREPEQLYGKIFQSNPSNVEAFQVVYNAAVSAAQYDEALSLISQHRRFASGSKNLDLKELQLFKLKGDELKTKSKIRELYIKYPGDTDIAYDFARVTLADARQAMETENWSEAIVLWDQVQRSGDREMKETASNSLISAYSNYGKYEEAEREINSSLELYGDSPYQRIRLMSLNFKMKQYERGLEQWGYVLEQSDPDQQNFYRQGLGELMQPVLKELSEAYDFEQERLLAEKWRALDSTSVEANKAVATAYIKTNRKDLLNPFLEEAVEKFPNDLFFSDKLLTTAESDENNTEILYSQAEQNLSLQPYTPALQNTFVEKSVDFSKLLLKDKQSTAALEVLDKAMKVQKENSDLITLKGAAFQQQKRYDSAYYYTAKYTPSVAELGEYKQNLRFLQSHQYTNELEVNHLVGRFQDTTDLTSVSSFNFRKKISTDLFGFGVHYAGRTTGQGVQVLGSWERPWTEKFRTSIEAGYASKFFNKLQISAQGFYRTNLLQGSEGKLGIGYRSLEQGSLLNANVGISKELEKWVLDATLGNYVLESKYLYNFTLQARHLLGNPKSYLLLQSGIGTAPQVEVLNTKLYQGLSADNVSVTTGIVHMLSAALSGGISGSFYHYKTAENYRNLYNVNLTLNVRF</sequence>
<evidence type="ECO:0000313" key="6">
    <source>
        <dbReference type="EMBL" id="MBF5027550.1"/>
    </source>
</evidence>
<dbReference type="InterPro" id="IPR011990">
    <property type="entry name" value="TPR-like_helical_dom_sf"/>
</dbReference>
<accession>A0A930YWC4</accession>
<evidence type="ECO:0000256" key="3">
    <source>
        <dbReference type="PROSITE-ProRule" id="PRU00339"/>
    </source>
</evidence>
<organism evidence="6 7">
    <name type="scientific">Planobacterium oryzisoli</name>
    <dbReference type="NCBI Taxonomy" id="2771435"/>
    <lineage>
        <taxon>Bacteria</taxon>
        <taxon>Pseudomonadati</taxon>
        <taxon>Bacteroidota</taxon>
        <taxon>Flavobacteriia</taxon>
        <taxon>Flavobacteriales</taxon>
        <taxon>Weeksellaceae</taxon>
        <taxon>Chryseobacterium group</taxon>
        <taxon>Chryseobacterium</taxon>
    </lineage>
</organism>
<keyword evidence="2 3" id="KW-0802">TPR repeat</keyword>
<dbReference type="InterPro" id="IPR051685">
    <property type="entry name" value="Ycf3/AcsC/BcsC/TPR_MFPF"/>
</dbReference>
<dbReference type="SUPFAM" id="SSF48452">
    <property type="entry name" value="TPR-like"/>
    <property type="match status" value="2"/>
</dbReference>
<dbReference type="RefSeq" id="WP_194739474.1">
    <property type="nucleotide sequence ID" value="NZ_JADKYY010000007.1"/>
</dbReference>
<dbReference type="Pfam" id="PF01535">
    <property type="entry name" value="PPR"/>
    <property type="match status" value="1"/>
</dbReference>
<dbReference type="PROSITE" id="PS50005">
    <property type="entry name" value="TPR"/>
    <property type="match status" value="1"/>
</dbReference>
<evidence type="ECO:0000313" key="7">
    <source>
        <dbReference type="Proteomes" id="UP000694480"/>
    </source>
</evidence>
<gene>
    <name evidence="6" type="ORF">IC612_07045</name>
</gene>
<dbReference type="Pfam" id="PF13428">
    <property type="entry name" value="TPR_14"/>
    <property type="match status" value="1"/>
</dbReference>
<dbReference type="PANTHER" id="PTHR44943:SF8">
    <property type="entry name" value="TPR REPEAT-CONTAINING PROTEIN MJ0263"/>
    <property type="match status" value="1"/>
</dbReference>
<name>A0A930YWC4_9FLAO</name>
<reference evidence="6" key="1">
    <citation type="submission" date="2020-11" db="EMBL/GenBank/DDBJ databases">
        <title>Genome seq and assembly of Planobacterium sp.</title>
        <authorList>
            <person name="Chhetri G."/>
        </authorList>
    </citation>
    <scope>NUCLEOTIDE SEQUENCE</scope>
    <source>
        <strain evidence="6">GCR5</strain>
    </source>
</reference>
<evidence type="ECO:0000256" key="1">
    <source>
        <dbReference type="ARBA" id="ARBA00022737"/>
    </source>
</evidence>
<feature type="chain" id="PRO_5037808657" description="YaiO beta-barrel domain-containing protein" evidence="4">
    <location>
        <begin position="21"/>
        <end position="924"/>
    </location>
</feature>
<dbReference type="Proteomes" id="UP000694480">
    <property type="component" value="Unassembled WGS sequence"/>
</dbReference>
<dbReference type="InterPro" id="IPR030887">
    <property type="entry name" value="Beta-barrel_YaiO"/>
</dbReference>
<evidence type="ECO:0000256" key="2">
    <source>
        <dbReference type="ARBA" id="ARBA00022803"/>
    </source>
</evidence>
<dbReference type="InterPro" id="IPR002885">
    <property type="entry name" value="PPR_rpt"/>
</dbReference>
<dbReference type="SMART" id="SM00028">
    <property type="entry name" value="TPR"/>
    <property type="match status" value="3"/>
</dbReference>
<protein>
    <recommendedName>
        <fullName evidence="5">YaiO beta-barrel domain-containing protein</fullName>
    </recommendedName>
</protein>
<evidence type="ECO:0000256" key="4">
    <source>
        <dbReference type="SAM" id="SignalP"/>
    </source>
</evidence>
<comment type="caution">
    <text evidence="6">The sequence shown here is derived from an EMBL/GenBank/DDBJ whole genome shotgun (WGS) entry which is preliminary data.</text>
</comment>
<dbReference type="EMBL" id="JADKYY010000007">
    <property type="protein sequence ID" value="MBF5027550.1"/>
    <property type="molecule type" value="Genomic_DNA"/>
</dbReference>
<keyword evidence="7" id="KW-1185">Reference proteome</keyword>
<feature type="signal peptide" evidence="4">
    <location>
        <begin position="1"/>
        <end position="20"/>
    </location>
</feature>
<feature type="repeat" description="TPR" evidence="3">
    <location>
        <begin position="63"/>
        <end position="96"/>
    </location>
</feature>
<keyword evidence="4" id="KW-0732">Signal</keyword>
<dbReference type="AlphaFoldDB" id="A0A930YWC4"/>
<dbReference type="Gene3D" id="1.25.40.10">
    <property type="entry name" value="Tetratricopeptide repeat domain"/>
    <property type="match status" value="4"/>
</dbReference>
<dbReference type="Pfam" id="PF19413">
    <property type="entry name" value="YaiO"/>
    <property type="match status" value="1"/>
</dbReference>
<evidence type="ECO:0000259" key="5">
    <source>
        <dbReference type="Pfam" id="PF19413"/>
    </source>
</evidence>